<sequence>MIAFCSNKVYAQSKFHFDIDYHYNLGLSTSNTNGSGHWGRGDYKMGGNSIHFTGRYDVSDKFSTGLGFGWDRYTEFDYNTLPIFATLRYKPIKTLKNAYCFTDLGYGIKPEDTYNSGFLMNLGIGYTKMFSAHFGLNFQIAYNYKIFDDGIMSLQSDEKGNYLDCEYDDTIRHSISFGVGVTF</sequence>
<dbReference type="Proteomes" id="UP000215155">
    <property type="component" value="Unassembled WGS sequence"/>
</dbReference>
<comment type="caution">
    <text evidence="1">The sequence shown here is derived from an EMBL/GenBank/DDBJ whole genome shotgun (WGS) entry which is preliminary data.</text>
</comment>
<gene>
    <name evidence="1" type="ORF">CFT61_02635</name>
</gene>
<dbReference type="EMBL" id="NMPZ01000002">
    <property type="protein sequence ID" value="OXL45139.1"/>
    <property type="molecule type" value="Genomic_DNA"/>
</dbReference>
<accession>A0AA91TLT9</accession>
<evidence type="ECO:0000313" key="2">
    <source>
        <dbReference type="Proteomes" id="UP000215155"/>
    </source>
</evidence>
<proteinExistence type="predicted"/>
<reference evidence="1 2" key="1">
    <citation type="submission" date="2017-07" db="EMBL/GenBank/DDBJ databases">
        <title>Draft genome sequence of Prevotella copri isolated from the gut of healthy adult Indian.</title>
        <authorList>
            <person name="Das B."/>
            <person name="Bag S."/>
            <person name="Ghosh T.S."/>
        </authorList>
    </citation>
    <scope>NUCLEOTIDE SEQUENCE [LARGE SCALE GENOMIC DNA]</scope>
    <source>
        <strain evidence="1 2">Indica</strain>
    </source>
</reference>
<organism evidence="1 2">
    <name type="scientific">Segatella copri</name>
    <dbReference type="NCBI Taxonomy" id="165179"/>
    <lineage>
        <taxon>Bacteria</taxon>
        <taxon>Pseudomonadati</taxon>
        <taxon>Bacteroidota</taxon>
        <taxon>Bacteroidia</taxon>
        <taxon>Bacteroidales</taxon>
        <taxon>Prevotellaceae</taxon>
        <taxon>Segatella</taxon>
    </lineage>
</organism>
<name>A0AA91TLT9_9BACT</name>
<evidence type="ECO:0000313" key="1">
    <source>
        <dbReference type="EMBL" id="OXL45139.1"/>
    </source>
</evidence>
<dbReference type="AlphaFoldDB" id="A0AA91TLT9"/>
<protein>
    <submittedName>
        <fullName evidence="1">Uncharacterized protein</fullName>
    </submittedName>
</protein>